<sequence length="62" mass="7299">MAIEKMTKSMEELLLYEGVSVRTKEQATILILHSTDSYFQEKLDELHFSGIRVGEDLEFWFD</sequence>
<dbReference type="RefSeq" id="WP_257451286.1">
    <property type="nucleotide sequence ID" value="NZ_JANIPJ010000023.1"/>
</dbReference>
<gene>
    <name evidence="1" type="ORF">NQZ67_24840</name>
</gene>
<evidence type="ECO:0000313" key="1">
    <source>
        <dbReference type="EMBL" id="MCR2807118.1"/>
    </source>
</evidence>
<proteinExistence type="predicted"/>
<dbReference type="Proteomes" id="UP001141950">
    <property type="component" value="Unassembled WGS sequence"/>
</dbReference>
<reference evidence="1" key="1">
    <citation type="submission" date="2022-08" db="EMBL/GenBank/DDBJ databases">
        <title>The genomic sequence of strain Paenibacillus sp. SCIV0701.</title>
        <authorList>
            <person name="Zhao H."/>
        </authorList>
    </citation>
    <scope>NUCLEOTIDE SEQUENCE</scope>
    <source>
        <strain evidence="1">SCIV0701</strain>
    </source>
</reference>
<dbReference type="EMBL" id="JANIPJ010000023">
    <property type="protein sequence ID" value="MCR2807118.1"/>
    <property type="molecule type" value="Genomic_DNA"/>
</dbReference>
<name>A0A9X2MRT5_9BACL</name>
<evidence type="ECO:0000313" key="2">
    <source>
        <dbReference type="Proteomes" id="UP001141950"/>
    </source>
</evidence>
<comment type="caution">
    <text evidence="1">The sequence shown here is derived from an EMBL/GenBank/DDBJ whole genome shotgun (WGS) entry which is preliminary data.</text>
</comment>
<dbReference type="AlphaFoldDB" id="A0A9X2MRT5"/>
<accession>A0A9X2MRT5</accession>
<protein>
    <submittedName>
        <fullName evidence="1">Uncharacterized protein</fullName>
    </submittedName>
</protein>
<keyword evidence="2" id="KW-1185">Reference proteome</keyword>
<organism evidence="1 2">
    <name type="scientific">Paenibacillus soyae</name>
    <dbReference type="NCBI Taxonomy" id="2969249"/>
    <lineage>
        <taxon>Bacteria</taxon>
        <taxon>Bacillati</taxon>
        <taxon>Bacillota</taxon>
        <taxon>Bacilli</taxon>
        <taxon>Bacillales</taxon>
        <taxon>Paenibacillaceae</taxon>
        <taxon>Paenibacillus</taxon>
    </lineage>
</organism>